<keyword evidence="2" id="KW-0285">Flavoprotein</keyword>
<dbReference type="PANTHER" id="PTHR43303:SF4">
    <property type="entry name" value="NADPH DEHYDROGENASE C23G7.10C-RELATED"/>
    <property type="match status" value="1"/>
</dbReference>
<keyword evidence="4" id="KW-0521">NADP</keyword>
<dbReference type="SUPFAM" id="SSF51395">
    <property type="entry name" value="FMN-linked oxidoreductases"/>
    <property type="match status" value="1"/>
</dbReference>
<sequence length="367" mass="39403">MTHVLEALKLRDVVLRHRIAMPAMCQYSARDGMPSDWHLVHYGTRAVGGFALINLEATAVAPEGRITPYDLGLWHDGQVAPLARIAQLIRAQGAVAGVQLAHAGRKGGIAAGWEAQRSLTADEGGWTTCAPSALAYGEGYASPTALMADEIAAIVGQFVAAARRACAAGFQTVEIHAAHGYLLHQFLSPLANQRNDAYGGSFENRTRLVREVVAAVRAEWPERLPLLVRISATDWVDGGWCVEESVELCRILKTLGVDLIDVSSGGLIPTATMPVGPGFQTGFAERIRREAGIPTATVGLITTPAQADHIVRTGQADLVMIGREALRNPYWPMQAVQALGGIGEWPRQYLRAAPLGTVSRQLIQEKA</sequence>
<gene>
    <name evidence="7" type="ORF">SAMN05660652_00615</name>
</gene>
<evidence type="ECO:0000256" key="4">
    <source>
        <dbReference type="ARBA" id="ARBA00022857"/>
    </source>
</evidence>
<dbReference type="Pfam" id="PF00724">
    <property type="entry name" value="Oxidored_FMN"/>
    <property type="match status" value="1"/>
</dbReference>
<dbReference type="InterPro" id="IPR044152">
    <property type="entry name" value="YqjM-like"/>
</dbReference>
<dbReference type="Gene3D" id="3.20.20.70">
    <property type="entry name" value="Aldolase class I"/>
    <property type="match status" value="1"/>
</dbReference>
<evidence type="ECO:0000256" key="3">
    <source>
        <dbReference type="ARBA" id="ARBA00022643"/>
    </source>
</evidence>
<keyword evidence="3" id="KW-0288">FMN</keyword>
<evidence type="ECO:0000256" key="2">
    <source>
        <dbReference type="ARBA" id="ARBA00022630"/>
    </source>
</evidence>
<dbReference type="GO" id="GO:0050661">
    <property type="term" value="F:NADP binding"/>
    <property type="evidence" value="ECO:0007669"/>
    <property type="project" value="InterPro"/>
</dbReference>
<dbReference type="GO" id="GO:0010181">
    <property type="term" value="F:FMN binding"/>
    <property type="evidence" value="ECO:0007669"/>
    <property type="project" value="InterPro"/>
</dbReference>
<dbReference type="InterPro" id="IPR013785">
    <property type="entry name" value="Aldolase_TIM"/>
</dbReference>
<keyword evidence="8" id="KW-1185">Reference proteome</keyword>
<reference evidence="7 8" key="1">
    <citation type="submission" date="2016-10" db="EMBL/GenBank/DDBJ databases">
        <authorList>
            <person name="de Groot N.N."/>
        </authorList>
    </citation>
    <scope>NUCLEOTIDE SEQUENCE [LARGE SCALE GENOMIC DNA]</scope>
    <source>
        <strain evidence="7 8">DSM 5885</strain>
    </source>
</reference>
<keyword evidence="5" id="KW-0560">Oxidoreductase</keyword>
<proteinExistence type="predicted"/>
<dbReference type="EMBL" id="FNCY01000001">
    <property type="protein sequence ID" value="SDG74694.1"/>
    <property type="molecule type" value="Genomic_DNA"/>
</dbReference>
<evidence type="ECO:0000259" key="6">
    <source>
        <dbReference type="Pfam" id="PF00724"/>
    </source>
</evidence>
<evidence type="ECO:0000313" key="7">
    <source>
        <dbReference type="EMBL" id="SDG74694.1"/>
    </source>
</evidence>
<accession>A0A1G7WS18</accession>
<feature type="domain" description="NADH:flavin oxidoreductase/NADH oxidase N-terminal" evidence="6">
    <location>
        <begin position="7"/>
        <end position="337"/>
    </location>
</feature>
<dbReference type="OrthoDB" id="8985337at2"/>
<dbReference type="STRING" id="83767.SAMN05660652_00615"/>
<name>A0A1G7WS18_9RHOO</name>
<dbReference type="Proteomes" id="UP000198607">
    <property type="component" value="Unassembled WGS sequence"/>
</dbReference>
<evidence type="ECO:0000256" key="5">
    <source>
        <dbReference type="ARBA" id="ARBA00023002"/>
    </source>
</evidence>
<evidence type="ECO:0000256" key="1">
    <source>
        <dbReference type="ARBA" id="ARBA00001917"/>
    </source>
</evidence>
<comment type="cofactor">
    <cofactor evidence="1">
        <name>FMN</name>
        <dbReference type="ChEBI" id="CHEBI:58210"/>
    </cofactor>
</comment>
<evidence type="ECO:0000313" key="8">
    <source>
        <dbReference type="Proteomes" id="UP000198607"/>
    </source>
</evidence>
<organism evidence="7 8">
    <name type="scientific">Propionivibrio dicarboxylicus</name>
    <dbReference type="NCBI Taxonomy" id="83767"/>
    <lineage>
        <taxon>Bacteria</taxon>
        <taxon>Pseudomonadati</taxon>
        <taxon>Pseudomonadota</taxon>
        <taxon>Betaproteobacteria</taxon>
        <taxon>Rhodocyclales</taxon>
        <taxon>Rhodocyclaceae</taxon>
        <taxon>Propionivibrio</taxon>
    </lineage>
</organism>
<dbReference type="RefSeq" id="WP_091933137.1">
    <property type="nucleotide sequence ID" value="NZ_FNCY01000001.1"/>
</dbReference>
<dbReference type="CDD" id="cd02932">
    <property type="entry name" value="OYE_YqiM_FMN"/>
    <property type="match status" value="1"/>
</dbReference>
<dbReference type="PANTHER" id="PTHR43303">
    <property type="entry name" value="NADPH DEHYDROGENASE C23G7.10C-RELATED"/>
    <property type="match status" value="1"/>
</dbReference>
<dbReference type="AlphaFoldDB" id="A0A1G7WS18"/>
<dbReference type="InterPro" id="IPR001155">
    <property type="entry name" value="OxRdtase_FMN_N"/>
</dbReference>
<dbReference type="GO" id="GO:0003959">
    <property type="term" value="F:NADPH dehydrogenase activity"/>
    <property type="evidence" value="ECO:0007669"/>
    <property type="project" value="InterPro"/>
</dbReference>
<protein>
    <submittedName>
        <fullName evidence="7">2,4-dienoyl-CoA reductase</fullName>
    </submittedName>
</protein>